<dbReference type="InterPro" id="IPR005119">
    <property type="entry name" value="LysR_subst-bd"/>
</dbReference>
<reference evidence="7" key="1">
    <citation type="submission" date="2016-10" db="EMBL/GenBank/DDBJ databases">
        <authorList>
            <person name="Varghese N."/>
            <person name="Submissions S."/>
        </authorList>
    </citation>
    <scope>NUCLEOTIDE SEQUENCE [LARGE SCALE GENOMIC DNA]</scope>
    <source>
        <strain evidence="7">CGMCC 1.7062</strain>
    </source>
</reference>
<sequence length="308" mass="34837">MKNLDLNLLTLLKVVVDTRNVSQAGEILGISQTSVSRGMAKLRETFGDQLFIRKAHGVEPSELAEKLAEAADNMLTPFTEVLDAYSNFDPQNYEGSIVIAFELSLLETFGRGIYQSLTNALPKAKLSLMHWQQDTLTQILNRHVDYIVHYEPYPLPQDIYTHHLSDIKINLVARKDHPVLSQTSDWEVIHKLPMIKLFSETVSAKQDPYTNALFTSKGYTPNIVLSTHSIPIAVDKLITSDAFKFSSSYLLTYSDELKCYPLPVMPKELRSVSVVGGYLQAKRGYPLNQYLHQTIQSFFNNVLQPDIE</sequence>
<dbReference type="PANTHER" id="PTHR30118">
    <property type="entry name" value="HTH-TYPE TRANSCRIPTIONAL REGULATOR LEUO-RELATED"/>
    <property type="match status" value="1"/>
</dbReference>
<dbReference type="Pfam" id="PF00126">
    <property type="entry name" value="HTH_1"/>
    <property type="match status" value="1"/>
</dbReference>
<evidence type="ECO:0000256" key="2">
    <source>
        <dbReference type="ARBA" id="ARBA00023015"/>
    </source>
</evidence>
<evidence type="ECO:0000313" key="6">
    <source>
        <dbReference type="EMBL" id="SEG05476.1"/>
    </source>
</evidence>
<dbReference type="InterPro" id="IPR036388">
    <property type="entry name" value="WH-like_DNA-bd_sf"/>
</dbReference>
<dbReference type="Gene3D" id="3.40.190.10">
    <property type="entry name" value="Periplasmic binding protein-like II"/>
    <property type="match status" value="2"/>
</dbReference>
<keyword evidence="2" id="KW-0805">Transcription regulation</keyword>
<dbReference type="SUPFAM" id="SSF46785">
    <property type="entry name" value="Winged helix' DNA-binding domain"/>
    <property type="match status" value="1"/>
</dbReference>
<proteinExistence type="inferred from homology"/>
<dbReference type="InterPro" id="IPR000847">
    <property type="entry name" value="LysR_HTH_N"/>
</dbReference>
<keyword evidence="4" id="KW-0804">Transcription</keyword>
<dbReference type="SUPFAM" id="SSF53850">
    <property type="entry name" value="Periplasmic binding protein-like II"/>
    <property type="match status" value="1"/>
</dbReference>
<dbReference type="PROSITE" id="PS50931">
    <property type="entry name" value="HTH_LYSR"/>
    <property type="match status" value="1"/>
</dbReference>
<organism evidence="6 7">
    <name type="scientific">Vibrio hangzhouensis</name>
    <dbReference type="NCBI Taxonomy" id="462991"/>
    <lineage>
        <taxon>Bacteria</taxon>
        <taxon>Pseudomonadati</taxon>
        <taxon>Pseudomonadota</taxon>
        <taxon>Gammaproteobacteria</taxon>
        <taxon>Vibrionales</taxon>
        <taxon>Vibrionaceae</taxon>
        <taxon>Vibrio</taxon>
    </lineage>
</organism>
<dbReference type="EMBL" id="FNVG01000006">
    <property type="protein sequence ID" value="SEG05476.1"/>
    <property type="molecule type" value="Genomic_DNA"/>
</dbReference>
<dbReference type="InterPro" id="IPR036390">
    <property type="entry name" value="WH_DNA-bd_sf"/>
</dbReference>
<keyword evidence="3 6" id="KW-0238">DNA-binding</keyword>
<evidence type="ECO:0000256" key="4">
    <source>
        <dbReference type="ARBA" id="ARBA00023163"/>
    </source>
</evidence>
<keyword evidence="7" id="KW-1185">Reference proteome</keyword>
<gene>
    <name evidence="6" type="ORF">SAMN04488244_106161</name>
</gene>
<evidence type="ECO:0000313" key="7">
    <source>
        <dbReference type="Proteomes" id="UP000236721"/>
    </source>
</evidence>
<dbReference type="RefSeq" id="WP_244183062.1">
    <property type="nucleotide sequence ID" value="NZ_FNVG01000006.1"/>
</dbReference>
<dbReference type="PRINTS" id="PR00039">
    <property type="entry name" value="HTHLYSR"/>
</dbReference>
<dbReference type="GO" id="GO:0003677">
    <property type="term" value="F:DNA binding"/>
    <property type="evidence" value="ECO:0007669"/>
    <property type="project" value="UniProtKB-KW"/>
</dbReference>
<dbReference type="AlphaFoldDB" id="A0A1H5X2M9"/>
<dbReference type="InterPro" id="IPR050389">
    <property type="entry name" value="LysR-type_TF"/>
</dbReference>
<comment type="similarity">
    <text evidence="1">Belongs to the LysR transcriptional regulatory family.</text>
</comment>
<accession>A0A1H5X2M9</accession>
<evidence type="ECO:0000259" key="5">
    <source>
        <dbReference type="PROSITE" id="PS50931"/>
    </source>
</evidence>
<name>A0A1H5X2M9_9VIBR</name>
<protein>
    <submittedName>
        <fullName evidence="6">DNA-binding transcriptional regulator, LysR family</fullName>
    </submittedName>
</protein>
<evidence type="ECO:0000256" key="1">
    <source>
        <dbReference type="ARBA" id="ARBA00009437"/>
    </source>
</evidence>
<evidence type="ECO:0000256" key="3">
    <source>
        <dbReference type="ARBA" id="ARBA00023125"/>
    </source>
</evidence>
<feature type="domain" description="HTH lysR-type" evidence="5">
    <location>
        <begin position="4"/>
        <end position="61"/>
    </location>
</feature>
<dbReference type="Pfam" id="PF03466">
    <property type="entry name" value="LysR_substrate"/>
    <property type="match status" value="1"/>
</dbReference>
<dbReference type="GO" id="GO:0003700">
    <property type="term" value="F:DNA-binding transcription factor activity"/>
    <property type="evidence" value="ECO:0007669"/>
    <property type="project" value="InterPro"/>
</dbReference>
<dbReference type="Gene3D" id="1.10.10.10">
    <property type="entry name" value="Winged helix-like DNA-binding domain superfamily/Winged helix DNA-binding domain"/>
    <property type="match status" value="1"/>
</dbReference>
<dbReference type="Proteomes" id="UP000236721">
    <property type="component" value="Unassembled WGS sequence"/>
</dbReference>
<dbReference type="PANTHER" id="PTHR30118:SF11">
    <property type="entry name" value="HTH-TYPE TRANSCRIPTIONAL REGULATOR YIDZ"/>
    <property type="match status" value="1"/>
</dbReference>